<comment type="caution">
    <text evidence="1">The sequence shown here is derived from an EMBL/GenBank/DDBJ whole genome shotgun (WGS) entry which is preliminary data.</text>
</comment>
<dbReference type="AlphaFoldDB" id="A0A167EK81"/>
<name>A0A167EK81_9BACL</name>
<protein>
    <submittedName>
        <fullName evidence="1">Uncharacterized protein</fullName>
    </submittedName>
</protein>
<gene>
    <name evidence="1" type="ORF">PNBC_08325</name>
</gene>
<evidence type="ECO:0000313" key="2">
    <source>
        <dbReference type="Proteomes" id="UP000077134"/>
    </source>
</evidence>
<accession>A0A167EK81</accession>
<proteinExistence type="predicted"/>
<evidence type="ECO:0000313" key="1">
    <source>
        <dbReference type="EMBL" id="OAB75624.1"/>
    </source>
</evidence>
<dbReference type="EMBL" id="LSFN01000007">
    <property type="protein sequence ID" value="OAB75624.1"/>
    <property type="molecule type" value="Genomic_DNA"/>
</dbReference>
<reference evidence="1 2" key="1">
    <citation type="submission" date="2016-02" db="EMBL/GenBank/DDBJ databases">
        <title>Paenibacillus sp. LPB0068, isolated from Crassostrea gigas.</title>
        <authorList>
            <person name="Shin S.-K."/>
            <person name="Yi H."/>
        </authorList>
    </citation>
    <scope>NUCLEOTIDE SEQUENCE [LARGE SCALE GENOMIC DNA]</scope>
    <source>
        <strain evidence="1 2">LPB0068</strain>
    </source>
</reference>
<sequence>MKTLEDHIKELKKELKDGKVVLLDQSDEWSDGIQHRHEWDKTQRLIYIRASRERGLEDAGDLTIEQVQKYIEDIARQRMSKHLEQNSISDFLNS</sequence>
<keyword evidence="2" id="KW-1185">Reference proteome</keyword>
<dbReference type="RefSeq" id="WP_068657064.1">
    <property type="nucleotide sequence ID" value="NZ_CP017773.1"/>
</dbReference>
<dbReference type="KEGG" id="pcx:LPB68_22035"/>
<dbReference type="Proteomes" id="UP000077134">
    <property type="component" value="Unassembled WGS sequence"/>
</dbReference>
<organism evidence="1 2">
    <name type="scientific">Paenibacillus crassostreae</name>
    <dbReference type="NCBI Taxonomy" id="1763538"/>
    <lineage>
        <taxon>Bacteria</taxon>
        <taxon>Bacillati</taxon>
        <taxon>Bacillota</taxon>
        <taxon>Bacilli</taxon>
        <taxon>Bacillales</taxon>
        <taxon>Paenibacillaceae</taxon>
        <taxon>Paenibacillus</taxon>
    </lineage>
</organism>